<dbReference type="Proteomes" id="UP000448292">
    <property type="component" value="Unassembled WGS sequence"/>
</dbReference>
<dbReference type="RefSeq" id="WP_144301435.1">
    <property type="nucleotide sequence ID" value="NZ_QMIE01000001.1"/>
</dbReference>
<dbReference type="SUPFAM" id="SSF116726">
    <property type="entry name" value="TrkA C-terminal domain-like"/>
    <property type="match status" value="1"/>
</dbReference>
<dbReference type="PROSITE" id="PS51202">
    <property type="entry name" value="RCK_C"/>
    <property type="match status" value="1"/>
</dbReference>
<dbReference type="PROSITE" id="PS51201">
    <property type="entry name" value="RCK_N"/>
    <property type="match status" value="1"/>
</dbReference>
<dbReference type="GO" id="GO:0006813">
    <property type="term" value="P:potassium ion transport"/>
    <property type="evidence" value="ECO:0007669"/>
    <property type="project" value="InterPro"/>
</dbReference>
<dbReference type="InterPro" id="IPR006037">
    <property type="entry name" value="RCK_C"/>
</dbReference>
<dbReference type="SUPFAM" id="SSF51735">
    <property type="entry name" value="NAD(P)-binding Rossmann-fold domains"/>
    <property type="match status" value="1"/>
</dbReference>
<dbReference type="Pfam" id="PF02080">
    <property type="entry name" value="TrkA_C"/>
    <property type="match status" value="1"/>
</dbReference>
<name>A0A7M3MJI3_9BACT</name>
<dbReference type="GO" id="GO:0008324">
    <property type="term" value="F:monoatomic cation transmembrane transporter activity"/>
    <property type="evidence" value="ECO:0007669"/>
    <property type="project" value="InterPro"/>
</dbReference>
<evidence type="ECO:0000259" key="2">
    <source>
        <dbReference type="PROSITE" id="PS51202"/>
    </source>
</evidence>
<evidence type="ECO:0000259" key="1">
    <source>
        <dbReference type="PROSITE" id="PS51201"/>
    </source>
</evidence>
<dbReference type="PANTHER" id="PTHR43833:SF7">
    <property type="entry name" value="KTR SYSTEM POTASSIUM UPTAKE PROTEIN C"/>
    <property type="match status" value="1"/>
</dbReference>
<dbReference type="InterPro" id="IPR003148">
    <property type="entry name" value="RCK_N"/>
</dbReference>
<dbReference type="InterPro" id="IPR036291">
    <property type="entry name" value="NAD(P)-bd_dom_sf"/>
</dbReference>
<organism evidence="3 4">
    <name type="scientific">Oceanidesulfovibrio indonesiensis</name>
    <dbReference type="NCBI Taxonomy" id="54767"/>
    <lineage>
        <taxon>Bacteria</taxon>
        <taxon>Pseudomonadati</taxon>
        <taxon>Thermodesulfobacteriota</taxon>
        <taxon>Desulfovibrionia</taxon>
        <taxon>Desulfovibrionales</taxon>
        <taxon>Desulfovibrionaceae</taxon>
        <taxon>Oceanidesulfovibrio</taxon>
    </lineage>
</organism>
<dbReference type="AlphaFoldDB" id="A0A7M3MJI3"/>
<dbReference type="Gene3D" id="3.30.70.1450">
    <property type="entry name" value="Regulator of K+ conductance, C-terminal domain"/>
    <property type="match status" value="1"/>
</dbReference>
<evidence type="ECO:0000313" key="3">
    <source>
        <dbReference type="EMBL" id="TVM19973.1"/>
    </source>
</evidence>
<dbReference type="OrthoDB" id="9776294at2"/>
<evidence type="ECO:0000313" key="4">
    <source>
        <dbReference type="Proteomes" id="UP000448292"/>
    </source>
</evidence>
<dbReference type="Pfam" id="PF02254">
    <property type="entry name" value="TrkA_N"/>
    <property type="match status" value="1"/>
</dbReference>
<keyword evidence="4" id="KW-1185">Reference proteome</keyword>
<reference evidence="3 4" key="1">
    <citation type="submission" date="2018-06" db="EMBL/GenBank/DDBJ databases">
        <title>Complete genome of Desulfovibrio indonesiensis P37SLT.</title>
        <authorList>
            <person name="Crispim J.S."/>
            <person name="Vidigal P.M.P."/>
            <person name="Silva L.C.F."/>
            <person name="Laguardia C.N."/>
            <person name="Araujo L.C."/>
            <person name="Dias R.S."/>
            <person name="Sousa M.P."/>
            <person name="Paula S.O."/>
            <person name="Silva C."/>
        </authorList>
    </citation>
    <scope>NUCLEOTIDE SEQUENCE [LARGE SCALE GENOMIC DNA]</scope>
    <source>
        <strain evidence="3 4">P37SLT</strain>
    </source>
</reference>
<dbReference type="EMBL" id="QMIE01000001">
    <property type="protein sequence ID" value="TVM19973.1"/>
    <property type="molecule type" value="Genomic_DNA"/>
</dbReference>
<dbReference type="Gene3D" id="3.40.50.720">
    <property type="entry name" value="NAD(P)-binding Rossmann-like Domain"/>
    <property type="match status" value="1"/>
</dbReference>
<protein>
    <submittedName>
        <fullName evidence="3">TrkA family potassium uptake protein</fullName>
    </submittedName>
</protein>
<comment type="caution">
    <text evidence="3">The sequence shown here is derived from an EMBL/GenBank/DDBJ whole genome shotgun (WGS) entry which is preliminary data.</text>
</comment>
<dbReference type="InterPro" id="IPR036721">
    <property type="entry name" value="RCK_C_sf"/>
</dbReference>
<sequence length="218" mass="23740">MANKLEVGVIGLGKFGMGMAEALVELGHSVVGVDKLESKVSAAREIMPQVFQADGTDRTALQQLGFDQFDYVVVSSGHSMEASILITLNLKELEVPHVWVKAMSEDHEKILHKLGADFVVFPERFVARQLAHRIGVPGLVQYLPLGGGMTLQELVVKEWDGKSLRDLDLTNKYGLQVVAVKGHDDTEYSFVPGADKILSEGDLLVTIGAEDSLSEIEP</sequence>
<dbReference type="PANTHER" id="PTHR43833">
    <property type="entry name" value="POTASSIUM CHANNEL PROTEIN 2-RELATED-RELATED"/>
    <property type="match status" value="1"/>
</dbReference>
<feature type="domain" description="RCK C-terminal" evidence="2">
    <location>
        <begin position="138"/>
        <end position="218"/>
    </location>
</feature>
<accession>A0A7M3MJI3</accession>
<dbReference type="InterPro" id="IPR050721">
    <property type="entry name" value="Trk_Ktr_HKT_K-transport"/>
</dbReference>
<proteinExistence type="predicted"/>
<gene>
    <name evidence="3" type="ORF">DPQ33_01740</name>
</gene>
<feature type="domain" description="RCK N-terminal" evidence="1">
    <location>
        <begin position="4"/>
        <end position="121"/>
    </location>
</feature>